<gene>
    <name evidence="2" type="ORF">HIJ39_04445</name>
</gene>
<evidence type="ECO:0000313" key="3">
    <source>
        <dbReference type="Proteomes" id="UP000533476"/>
    </source>
</evidence>
<keyword evidence="1" id="KW-0472">Membrane</keyword>
<dbReference type="EMBL" id="JABBVZ010000010">
    <property type="protein sequence ID" value="NMP21604.1"/>
    <property type="molecule type" value="Genomic_DNA"/>
</dbReference>
<accession>A0A7Y0Q2W8</accession>
<feature type="transmembrane region" description="Helical" evidence="1">
    <location>
        <begin position="6"/>
        <end position="25"/>
    </location>
</feature>
<keyword evidence="1" id="KW-1133">Transmembrane helix</keyword>
<keyword evidence="3" id="KW-1185">Reference proteome</keyword>
<dbReference type="Proteomes" id="UP000533476">
    <property type="component" value="Unassembled WGS sequence"/>
</dbReference>
<comment type="caution">
    <text evidence="2">The sequence shown here is derived from an EMBL/GenBank/DDBJ whole genome shotgun (WGS) entry which is preliminary data.</text>
</comment>
<reference evidence="2 3" key="1">
    <citation type="submission" date="2020-04" db="EMBL/GenBank/DDBJ databases">
        <authorList>
            <person name="Zhang R."/>
            <person name="Schippers A."/>
        </authorList>
    </citation>
    <scope>NUCLEOTIDE SEQUENCE [LARGE SCALE GENOMIC DNA]</scope>
    <source>
        <strain evidence="2 3">DSM 109850</strain>
    </source>
</reference>
<keyword evidence="1" id="KW-0812">Transmembrane</keyword>
<proteinExistence type="predicted"/>
<evidence type="ECO:0000313" key="2">
    <source>
        <dbReference type="EMBL" id="NMP21604.1"/>
    </source>
</evidence>
<dbReference type="AlphaFoldDB" id="A0A7Y0Q2W8"/>
<name>A0A7Y0Q2W8_9FIRM</name>
<sequence>MNPIWLAIPFLLASFVLWAWVWHMAREWDRDSPGGGKLGRVLSLRAYRRKKTTDMKS</sequence>
<dbReference type="RefSeq" id="WP_169097134.1">
    <property type="nucleotide sequence ID" value="NZ_JABBVZ010000010.1"/>
</dbReference>
<organism evidence="2 3">
    <name type="scientific">Sulfobacillus harzensis</name>
    <dbReference type="NCBI Taxonomy" id="2729629"/>
    <lineage>
        <taxon>Bacteria</taxon>
        <taxon>Bacillati</taxon>
        <taxon>Bacillota</taxon>
        <taxon>Clostridia</taxon>
        <taxon>Eubacteriales</taxon>
        <taxon>Clostridiales Family XVII. Incertae Sedis</taxon>
        <taxon>Sulfobacillus</taxon>
    </lineage>
</organism>
<protein>
    <submittedName>
        <fullName evidence="2">Uncharacterized protein</fullName>
    </submittedName>
</protein>
<evidence type="ECO:0000256" key="1">
    <source>
        <dbReference type="SAM" id="Phobius"/>
    </source>
</evidence>